<sequence length="138" mass="15809">MKVTWSSTEVICVDEELCKLEDVSQINYQQIEHLNISVRVFILPCPLIATGLKVLNIMHNYVESLTGVEKLVQLRTLKCGHNKIQNLHGIFDNLVHLEELWLNSNRIELAELSSLRPLAHLQTLILEPNPCCKEPMIK</sequence>
<dbReference type="Proteomes" id="UP000243217">
    <property type="component" value="Unassembled WGS sequence"/>
</dbReference>
<proteinExistence type="predicted"/>
<protein>
    <submittedName>
        <fullName evidence="3">Uncharacterized protein</fullName>
    </submittedName>
</protein>
<keyword evidence="2" id="KW-0677">Repeat</keyword>
<dbReference type="InterPro" id="IPR001611">
    <property type="entry name" value="Leu-rich_rpt"/>
</dbReference>
<evidence type="ECO:0000256" key="1">
    <source>
        <dbReference type="ARBA" id="ARBA00022614"/>
    </source>
</evidence>
<evidence type="ECO:0000256" key="2">
    <source>
        <dbReference type="ARBA" id="ARBA00022737"/>
    </source>
</evidence>
<dbReference type="InterPro" id="IPR032675">
    <property type="entry name" value="LRR_dom_sf"/>
</dbReference>
<dbReference type="STRING" id="74557.A0A1V9ZRH6"/>
<accession>A0A1V9ZRH6</accession>
<name>A0A1V9ZRH6_9STRA</name>
<dbReference type="Pfam" id="PF12799">
    <property type="entry name" value="LRR_4"/>
    <property type="match status" value="1"/>
</dbReference>
<keyword evidence="1" id="KW-0433">Leucine-rich repeat</keyword>
<gene>
    <name evidence="3" type="ORF">THRCLA_21690</name>
</gene>
<dbReference type="AlphaFoldDB" id="A0A1V9ZRH6"/>
<dbReference type="PANTHER" id="PTHR15454">
    <property type="entry name" value="NISCHARIN RELATED"/>
    <property type="match status" value="1"/>
</dbReference>
<comment type="caution">
    <text evidence="3">The sequence shown here is derived from an EMBL/GenBank/DDBJ whole genome shotgun (WGS) entry which is preliminary data.</text>
</comment>
<dbReference type="PROSITE" id="PS51450">
    <property type="entry name" value="LRR"/>
    <property type="match status" value="1"/>
</dbReference>
<dbReference type="Gene3D" id="3.80.10.10">
    <property type="entry name" value="Ribonuclease Inhibitor"/>
    <property type="match status" value="1"/>
</dbReference>
<dbReference type="PANTHER" id="PTHR15454:SF56">
    <property type="entry name" value="PROTEIN PHOSPHATASE 1 REGULATORY SUBUNIT 7-RELATED"/>
    <property type="match status" value="1"/>
</dbReference>
<organism evidence="3 4">
    <name type="scientific">Thraustotheca clavata</name>
    <dbReference type="NCBI Taxonomy" id="74557"/>
    <lineage>
        <taxon>Eukaryota</taxon>
        <taxon>Sar</taxon>
        <taxon>Stramenopiles</taxon>
        <taxon>Oomycota</taxon>
        <taxon>Saprolegniomycetes</taxon>
        <taxon>Saprolegniales</taxon>
        <taxon>Achlyaceae</taxon>
        <taxon>Thraustotheca</taxon>
    </lineage>
</organism>
<evidence type="ECO:0000313" key="3">
    <source>
        <dbReference type="EMBL" id="OQS00380.1"/>
    </source>
</evidence>
<evidence type="ECO:0000313" key="4">
    <source>
        <dbReference type="Proteomes" id="UP000243217"/>
    </source>
</evidence>
<dbReference type="OrthoDB" id="266138at2759"/>
<dbReference type="SUPFAM" id="SSF52075">
    <property type="entry name" value="Outer arm dynein light chain 1"/>
    <property type="match status" value="1"/>
</dbReference>
<reference evidence="3 4" key="1">
    <citation type="journal article" date="2014" name="Genome Biol. Evol.">
        <title>The secreted proteins of Achlya hypogyna and Thraustotheca clavata identify the ancestral oomycete secretome and reveal gene acquisitions by horizontal gene transfer.</title>
        <authorList>
            <person name="Misner I."/>
            <person name="Blouin N."/>
            <person name="Leonard G."/>
            <person name="Richards T.A."/>
            <person name="Lane C.E."/>
        </authorList>
    </citation>
    <scope>NUCLEOTIDE SEQUENCE [LARGE SCALE GENOMIC DNA]</scope>
    <source>
        <strain evidence="3 4">ATCC 34112</strain>
    </source>
</reference>
<keyword evidence="4" id="KW-1185">Reference proteome</keyword>
<dbReference type="InterPro" id="IPR025875">
    <property type="entry name" value="Leu-rich_rpt_4"/>
</dbReference>
<dbReference type="EMBL" id="JNBS01001705">
    <property type="protein sequence ID" value="OQS00380.1"/>
    <property type="molecule type" value="Genomic_DNA"/>
</dbReference>
<dbReference type="GO" id="GO:0005737">
    <property type="term" value="C:cytoplasm"/>
    <property type="evidence" value="ECO:0007669"/>
    <property type="project" value="TreeGrafter"/>
</dbReference>